<dbReference type="AlphaFoldDB" id="A0A561WDR8"/>
<comment type="caution">
    <text evidence="1">The sequence shown here is derived from an EMBL/GenBank/DDBJ whole genome shotgun (WGS) entry which is preliminary data.</text>
</comment>
<proteinExistence type="predicted"/>
<dbReference type="Gene3D" id="3.40.50.150">
    <property type="entry name" value="Vaccinia Virus protein VP39"/>
    <property type="match status" value="1"/>
</dbReference>
<evidence type="ECO:0000313" key="1">
    <source>
        <dbReference type="EMBL" id="TWG21989.1"/>
    </source>
</evidence>
<name>A0A561WDR8_9ACTN</name>
<accession>A0A561WDR8</accession>
<dbReference type="SUPFAM" id="SSF53335">
    <property type="entry name" value="S-adenosyl-L-methionine-dependent methyltransferases"/>
    <property type="match status" value="1"/>
</dbReference>
<sequence>MLHIPRQAVPTVLGEFARAIRLGGQLYLNLTEGDGEGWEIASNYGSNRRRWFTFHRLPDLTALLVTAGFKVHHASQTRSSRTWLALHAHRVNTNQ</sequence>
<organism evidence="1 2">
    <name type="scientific">Micromonospora palomenae</name>
    <dbReference type="NCBI Taxonomy" id="1461247"/>
    <lineage>
        <taxon>Bacteria</taxon>
        <taxon>Bacillati</taxon>
        <taxon>Actinomycetota</taxon>
        <taxon>Actinomycetes</taxon>
        <taxon>Micromonosporales</taxon>
        <taxon>Micromonosporaceae</taxon>
        <taxon>Micromonospora</taxon>
    </lineage>
</organism>
<dbReference type="EMBL" id="VIXA01000002">
    <property type="protein sequence ID" value="TWG21989.1"/>
    <property type="molecule type" value="Genomic_DNA"/>
</dbReference>
<dbReference type="InterPro" id="IPR029063">
    <property type="entry name" value="SAM-dependent_MTases_sf"/>
</dbReference>
<protein>
    <recommendedName>
        <fullName evidence="3">Methyltransferase family protein</fullName>
    </recommendedName>
</protein>
<keyword evidence="2" id="KW-1185">Reference proteome</keyword>
<reference evidence="1 2" key="1">
    <citation type="submission" date="2019-06" db="EMBL/GenBank/DDBJ databases">
        <title>Sequencing the genomes of 1000 actinobacteria strains.</title>
        <authorList>
            <person name="Klenk H.-P."/>
        </authorList>
    </citation>
    <scope>NUCLEOTIDE SEQUENCE [LARGE SCALE GENOMIC DNA]</scope>
    <source>
        <strain evidence="1 2">DSM 102131</strain>
    </source>
</reference>
<evidence type="ECO:0008006" key="3">
    <source>
        <dbReference type="Google" id="ProtNLM"/>
    </source>
</evidence>
<dbReference type="Proteomes" id="UP000319927">
    <property type="component" value="Unassembled WGS sequence"/>
</dbReference>
<evidence type="ECO:0000313" key="2">
    <source>
        <dbReference type="Proteomes" id="UP000319927"/>
    </source>
</evidence>
<gene>
    <name evidence="1" type="ORF">FHX75_12507</name>
</gene>